<dbReference type="EMBL" id="PQXH01000039">
    <property type="protein sequence ID" value="TGO15561.1"/>
    <property type="molecule type" value="Genomic_DNA"/>
</dbReference>
<dbReference type="AlphaFoldDB" id="A0A4Z1F245"/>
<protein>
    <submittedName>
        <fullName evidence="2">Uncharacterized protein</fullName>
    </submittedName>
</protein>
<evidence type="ECO:0000313" key="3">
    <source>
        <dbReference type="Proteomes" id="UP000297777"/>
    </source>
</evidence>
<evidence type="ECO:0000256" key="1">
    <source>
        <dbReference type="SAM" id="MobiDB-lite"/>
    </source>
</evidence>
<proteinExistence type="predicted"/>
<feature type="compositionally biased region" description="Basic residues" evidence="1">
    <location>
        <begin position="41"/>
        <end position="57"/>
    </location>
</feature>
<gene>
    <name evidence="2" type="ORF">BTUL_0039g00310</name>
</gene>
<keyword evidence="3" id="KW-1185">Reference proteome</keyword>
<dbReference type="Proteomes" id="UP000297777">
    <property type="component" value="Unassembled WGS sequence"/>
</dbReference>
<comment type="caution">
    <text evidence="2">The sequence shown here is derived from an EMBL/GenBank/DDBJ whole genome shotgun (WGS) entry which is preliminary data.</text>
</comment>
<feature type="region of interest" description="Disordered" evidence="1">
    <location>
        <begin position="40"/>
        <end position="62"/>
    </location>
</feature>
<evidence type="ECO:0000313" key="2">
    <source>
        <dbReference type="EMBL" id="TGO15561.1"/>
    </source>
</evidence>
<dbReference type="OrthoDB" id="10486354at2759"/>
<feature type="region of interest" description="Disordered" evidence="1">
    <location>
        <begin position="1"/>
        <end position="27"/>
    </location>
</feature>
<reference evidence="2 3" key="1">
    <citation type="submission" date="2017-12" db="EMBL/GenBank/DDBJ databases">
        <title>Comparative genomics of Botrytis spp.</title>
        <authorList>
            <person name="Valero-Jimenez C.A."/>
            <person name="Tapia P."/>
            <person name="Veloso J."/>
            <person name="Silva-Moreno E."/>
            <person name="Staats M."/>
            <person name="Valdes J.H."/>
            <person name="Van Kan J.A.L."/>
        </authorList>
    </citation>
    <scope>NUCLEOTIDE SEQUENCE [LARGE SCALE GENOMIC DNA]</scope>
    <source>
        <strain evidence="2 3">Bt9001</strain>
    </source>
</reference>
<name>A0A4Z1F245_9HELO</name>
<sequence length="106" mass="11811">MLRASDVRLHPSKNSRSPGRPPEPAAAKSLVHLDTVTRSVATHRNKSRAKRPGRKLCKNNPDPLSYDDWLGEEACYRAVNDSGKFATCRREIEAGQEANRNENGPM</sequence>
<accession>A0A4Z1F245</accession>
<organism evidence="2 3">
    <name type="scientific">Botrytis tulipae</name>
    <dbReference type="NCBI Taxonomy" id="87230"/>
    <lineage>
        <taxon>Eukaryota</taxon>
        <taxon>Fungi</taxon>
        <taxon>Dikarya</taxon>
        <taxon>Ascomycota</taxon>
        <taxon>Pezizomycotina</taxon>
        <taxon>Leotiomycetes</taxon>
        <taxon>Helotiales</taxon>
        <taxon>Sclerotiniaceae</taxon>
        <taxon>Botrytis</taxon>
    </lineage>
</organism>